<sequence length="290" mass="32390">MISSTVMSELHEAKRVPTQFTVPRPGEHAWSPTEQRRFWDALQCFPHGPWTDIAAYVGSKSTRQAMTHAQKLRQKLSRWKRRVRSHAKGSTGPKSKASTTTTKATTLTSCSPANGRNAFAWPRLMSLTIVRDGGAMRGKSACGEEDVGACDLMDVMDPMMEDEGGQEWKREDSHVQGAAHDDRYLEHLLLDIEPVLEHVAHFTNGSQGSIHHSARTPEERAVDFVHYTNAATSEHKLMVLSTWNRPSPDAPRRRNVEHQCSSAVVASGWMQHCPSTGAGYPHSNYHHHLV</sequence>
<comment type="caution">
    <text evidence="2">The sequence shown here is derived from an EMBL/GenBank/DDBJ whole genome shotgun (WGS) entry which is preliminary data.</text>
</comment>
<name>A0AAV0V2A5_HYABA</name>
<dbReference type="Gene3D" id="1.10.10.60">
    <property type="entry name" value="Homeodomain-like"/>
    <property type="match status" value="1"/>
</dbReference>
<feature type="compositionally biased region" description="Low complexity" evidence="1">
    <location>
        <begin position="88"/>
        <end position="109"/>
    </location>
</feature>
<evidence type="ECO:0008006" key="4">
    <source>
        <dbReference type="Google" id="ProtNLM"/>
    </source>
</evidence>
<feature type="compositionally biased region" description="Basic residues" evidence="1">
    <location>
        <begin position="77"/>
        <end position="87"/>
    </location>
</feature>
<accession>A0AAV0V2A5</accession>
<dbReference type="InterPro" id="IPR009057">
    <property type="entry name" value="Homeodomain-like_sf"/>
</dbReference>
<dbReference type="Proteomes" id="UP001162031">
    <property type="component" value="Unassembled WGS sequence"/>
</dbReference>
<evidence type="ECO:0000313" key="2">
    <source>
        <dbReference type="EMBL" id="CAI5742663.1"/>
    </source>
</evidence>
<dbReference type="AlphaFoldDB" id="A0AAV0V2A5"/>
<keyword evidence="3" id="KW-1185">Reference proteome</keyword>
<feature type="region of interest" description="Disordered" evidence="1">
    <location>
        <begin position="77"/>
        <end position="112"/>
    </location>
</feature>
<evidence type="ECO:0000256" key="1">
    <source>
        <dbReference type="SAM" id="MobiDB-lite"/>
    </source>
</evidence>
<dbReference type="CDD" id="cd00167">
    <property type="entry name" value="SANT"/>
    <property type="match status" value="1"/>
</dbReference>
<organism evidence="2 3">
    <name type="scientific">Hyaloperonospora brassicae</name>
    <name type="common">Brassica downy mildew</name>
    <name type="synonym">Peronospora brassicae</name>
    <dbReference type="NCBI Taxonomy" id="162125"/>
    <lineage>
        <taxon>Eukaryota</taxon>
        <taxon>Sar</taxon>
        <taxon>Stramenopiles</taxon>
        <taxon>Oomycota</taxon>
        <taxon>Peronosporomycetes</taxon>
        <taxon>Peronosporales</taxon>
        <taxon>Peronosporaceae</taxon>
        <taxon>Hyaloperonospora</taxon>
    </lineage>
</organism>
<gene>
    <name evidence="2" type="ORF">HBR001_LOCUS9092</name>
</gene>
<dbReference type="InterPro" id="IPR001005">
    <property type="entry name" value="SANT/Myb"/>
</dbReference>
<proteinExistence type="predicted"/>
<dbReference type="EMBL" id="CANTFL010001475">
    <property type="protein sequence ID" value="CAI5742663.1"/>
    <property type="molecule type" value="Genomic_DNA"/>
</dbReference>
<reference evidence="2" key="1">
    <citation type="submission" date="2022-12" db="EMBL/GenBank/DDBJ databases">
        <authorList>
            <person name="Webb A."/>
        </authorList>
    </citation>
    <scope>NUCLEOTIDE SEQUENCE</scope>
    <source>
        <strain evidence="2">Hp1</strain>
    </source>
</reference>
<protein>
    <recommendedName>
        <fullName evidence="4">Myb-like domain-containing protein</fullName>
    </recommendedName>
</protein>
<dbReference type="SUPFAM" id="SSF46689">
    <property type="entry name" value="Homeodomain-like"/>
    <property type="match status" value="1"/>
</dbReference>
<evidence type="ECO:0000313" key="3">
    <source>
        <dbReference type="Proteomes" id="UP001162031"/>
    </source>
</evidence>